<protein>
    <submittedName>
        <fullName evidence="4">NAD-dependent dehydratase</fullName>
    </submittedName>
</protein>
<organism evidence="4 5">
    <name type="scientific">Stutzerimonas zhaodongensis</name>
    <dbReference type="NCBI Taxonomy" id="1176257"/>
    <lineage>
        <taxon>Bacteria</taxon>
        <taxon>Pseudomonadati</taxon>
        <taxon>Pseudomonadota</taxon>
        <taxon>Gammaproteobacteria</taxon>
        <taxon>Pseudomonadales</taxon>
        <taxon>Pseudomonadaceae</taxon>
        <taxon>Stutzerimonas</taxon>
    </lineage>
</organism>
<comment type="caution">
    <text evidence="4">The sequence shown here is derived from an EMBL/GenBank/DDBJ whole genome shotgun (WGS) entry which is preliminary data.</text>
</comment>
<dbReference type="Gene3D" id="3.40.50.720">
    <property type="entry name" value="NAD(P)-binding Rossmann-like Domain"/>
    <property type="match status" value="1"/>
</dbReference>
<evidence type="ECO:0000256" key="1">
    <source>
        <dbReference type="ARBA" id="ARBA00005125"/>
    </source>
</evidence>
<evidence type="ECO:0000313" key="5">
    <source>
        <dbReference type="Proteomes" id="UP000252554"/>
    </source>
</evidence>
<dbReference type="PANTHER" id="PTHR43000">
    <property type="entry name" value="DTDP-D-GLUCOSE 4,6-DEHYDRATASE-RELATED"/>
    <property type="match status" value="1"/>
</dbReference>
<sequence>MVTGGTGFVGGALLKCLVTRSDLQVLAWIRRVDSVLPVGAVPVPVSLNRTFAAGTQVEGVDTVIHCAARVHVMRDHATDPLAEFRKVNVDGTLELARSAVASGARRFIFISSIKVHGETTLPDKPFAADDSPPVPTDPYALSKLEAERGLQVLAAETGMEVVIIRTPLVYGPGVKGNFRTMLRWLTRGVPLPLGAVGNKRSLVALDNLVDLIVTCIDHPAAANEILLVGDGEDLSTSDLLRRLASALGKPVRLLPVPVTRLEAVAGFFGKRGAYDRLCGSLQVDISKTRSLLGWAPPVGVDEALRKTATDYLERRHA</sequence>
<evidence type="ECO:0000256" key="2">
    <source>
        <dbReference type="ARBA" id="ARBA00007637"/>
    </source>
</evidence>
<dbReference type="InterPro" id="IPR036291">
    <property type="entry name" value="NAD(P)-bd_dom_sf"/>
</dbReference>
<comment type="similarity">
    <text evidence="2">Belongs to the NAD(P)-dependent epimerase/dehydratase family.</text>
</comment>
<dbReference type="InterPro" id="IPR001509">
    <property type="entry name" value="Epimerase_deHydtase"/>
</dbReference>
<dbReference type="Proteomes" id="UP000252554">
    <property type="component" value="Unassembled WGS sequence"/>
</dbReference>
<reference evidence="4 5" key="1">
    <citation type="submission" date="2018-06" db="EMBL/GenBank/DDBJ databases">
        <title>Whole genome sequencing of four bacterial strains from South Shetland trench revealing bio-synthetic gene clusters.</title>
        <authorList>
            <person name="Abdel-Mageed W.M."/>
            <person name="Lehri B."/>
            <person name="Jarmusch S.A."/>
            <person name="Miranda K."/>
            <person name="Goodfellow M."/>
            <person name="Jaspars M."/>
            <person name="Karlyshev A.V."/>
        </authorList>
    </citation>
    <scope>NUCLEOTIDE SEQUENCE [LARGE SCALE GENOMIC DNA]</scope>
    <source>
        <strain evidence="4 5">SST2</strain>
    </source>
</reference>
<dbReference type="AlphaFoldDB" id="A0A365PUH9"/>
<feature type="domain" description="NAD-dependent epimerase/dehydratase" evidence="3">
    <location>
        <begin position="1"/>
        <end position="229"/>
    </location>
</feature>
<comment type="pathway">
    <text evidence="1">Bacterial outer membrane biogenesis; LPS O-antigen biosynthesis.</text>
</comment>
<name>A0A365PUH9_9GAMM</name>
<gene>
    <name evidence="4" type="ORF">DQ403_13225</name>
</gene>
<dbReference type="CDD" id="cd05232">
    <property type="entry name" value="UDP_G4E_4_SDR_e"/>
    <property type="match status" value="1"/>
</dbReference>
<dbReference type="Pfam" id="PF01370">
    <property type="entry name" value="Epimerase"/>
    <property type="match status" value="1"/>
</dbReference>
<accession>A0A365PUH9</accession>
<dbReference type="SUPFAM" id="SSF51735">
    <property type="entry name" value="NAD(P)-binding Rossmann-fold domains"/>
    <property type="match status" value="1"/>
</dbReference>
<proteinExistence type="inferred from homology"/>
<dbReference type="EMBL" id="QNTV01000009">
    <property type="protein sequence ID" value="RBA56983.1"/>
    <property type="molecule type" value="Genomic_DNA"/>
</dbReference>
<evidence type="ECO:0000313" key="4">
    <source>
        <dbReference type="EMBL" id="RBA56983.1"/>
    </source>
</evidence>
<evidence type="ECO:0000259" key="3">
    <source>
        <dbReference type="Pfam" id="PF01370"/>
    </source>
</evidence>